<evidence type="ECO:0000313" key="2">
    <source>
        <dbReference type="Proteomes" id="UP000700706"/>
    </source>
</evidence>
<dbReference type="AlphaFoldDB" id="A0A952FTN4"/>
<name>A0A952FTN4_9PROT</name>
<protein>
    <submittedName>
        <fullName evidence="1">Uncharacterized protein</fullName>
    </submittedName>
</protein>
<evidence type="ECO:0000313" key="1">
    <source>
        <dbReference type="EMBL" id="MBW8728056.1"/>
    </source>
</evidence>
<comment type="caution">
    <text evidence="1">The sequence shown here is derived from an EMBL/GenBank/DDBJ whole genome shotgun (WGS) entry which is preliminary data.</text>
</comment>
<reference evidence="1" key="1">
    <citation type="submission" date="2020-06" db="EMBL/GenBank/DDBJ databases">
        <title>Stable isotope informed genome-resolved metagenomics uncovers potential trophic interactions in rhizosphere soil.</title>
        <authorList>
            <person name="Starr E.P."/>
            <person name="Shi S."/>
            <person name="Blazewicz S.J."/>
            <person name="Koch B.J."/>
            <person name="Probst A.J."/>
            <person name="Hungate B.A."/>
            <person name="Pett-Ridge J."/>
            <person name="Firestone M.K."/>
            <person name="Banfield J.F."/>
        </authorList>
    </citation>
    <scope>NUCLEOTIDE SEQUENCE</scope>
    <source>
        <strain evidence="1">YM_69_17</strain>
    </source>
</reference>
<gene>
    <name evidence="1" type="ORF">JF625_23295</name>
</gene>
<organism evidence="1 2">
    <name type="scientific">Inquilinus limosus</name>
    <dbReference type="NCBI Taxonomy" id="171674"/>
    <lineage>
        <taxon>Bacteria</taxon>
        <taxon>Pseudomonadati</taxon>
        <taxon>Pseudomonadota</taxon>
        <taxon>Alphaproteobacteria</taxon>
        <taxon>Rhodospirillales</taxon>
        <taxon>Rhodospirillaceae</taxon>
        <taxon>Inquilinus</taxon>
    </lineage>
</organism>
<dbReference type="EMBL" id="JAEKLZ010000346">
    <property type="protein sequence ID" value="MBW8728056.1"/>
    <property type="molecule type" value="Genomic_DNA"/>
</dbReference>
<proteinExistence type="predicted"/>
<dbReference type="Proteomes" id="UP000700706">
    <property type="component" value="Unassembled WGS sequence"/>
</dbReference>
<sequence>MNAVLSAAAALLVGFAAWLGPDSLDTNPRILAVAFARTAGYELALENHALIPRRTDPVLDDPFDSTAASGLEVARGTLRLRLGVFASAGSWSMSTTAMTFRWQNGRFELIGYDTTETNRGSGEITGLSINYLTRRAKRTEGTIESDAETARWETLPRRPLLSLDEVGDGLAFDPVGRR</sequence>
<accession>A0A952FTN4</accession>